<sequence>MVSATSLRAALLTSLLLASSAAAACGYDGRPQDIKAAHPQSMSVALAIHQSYQDGALKRPAPLLGGFGMRRAQFHLNRLAEALPVTNDTLGFTLLLVEPGLWSRYGEQLEVHITPEADEVAVITGEGPLLAMSKGTLDFDEALEQGLIRVEGEEQARQRVIQGLRAATPRMASPEKSDSVALRM</sequence>
<keyword evidence="3" id="KW-1185">Reference proteome</keyword>
<accession>A0ABP9ZM92</accession>
<keyword evidence="1" id="KW-0732">Signal</keyword>
<feature type="chain" id="PRO_5045510654" description="SCP2 domain-containing protein" evidence="1">
    <location>
        <begin position="24"/>
        <end position="184"/>
    </location>
</feature>
<dbReference type="Proteomes" id="UP001486808">
    <property type="component" value="Unassembled WGS sequence"/>
</dbReference>
<gene>
    <name evidence="2" type="ORF">NBRC116187_09350</name>
</gene>
<evidence type="ECO:0008006" key="4">
    <source>
        <dbReference type="Google" id="ProtNLM"/>
    </source>
</evidence>
<proteinExistence type="predicted"/>
<feature type="signal peptide" evidence="1">
    <location>
        <begin position="1"/>
        <end position="23"/>
    </location>
</feature>
<evidence type="ECO:0000313" key="3">
    <source>
        <dbReference type="Proteomes" id="UP001486808"/>
    </source>
</evidence>
<organism evidence="2 3">
    <name type="scientific">Halopseudomonas sabulinigri</name>
    <dbReference type="NCBI Taxonomy" id="472181"/>
    <lineage>
        <taxon>Bacteria</taxon>
        <taxon>Pseudomonadati</taxon>
        <taxon>Pseudomonadota</taxon>
        <taxon>Gammaproteobacteria</taxon>
        <taxon>Pseudomonadales</taxon>
        <taxon>Pseudomonadaceae</taxon>
        <taxon>Halopseudomonas</taxon>
    </lineage>
</organism>
<evidence type="ECO:0000313" key="2">
    <source>
        <dbReference type="EMBL" id="GAA6130575.1"/>
    </source>
</evidence>
<evidence type="ECO:0000256" key="1">
    <source>
        <dbReference type="SAM" id="SignalP"/>
    </source>
</evidence>
<name>A0ABP9ZM92_9GAMM</name>
<dbReference type="EMBL" id="BAABWD010000001">
    <property type="protein sequence ID" value="GAA6130575.1"/>
    <property type="molecule type" value="Genomic_DNA"/>
</dbReference>
<dbReference type="RefSeq" id="WP_353386831.1">
    <property type="nucleotide sequence ID" value="NZ_BAABWD010000001.1"/>
</dbReference>
<reference evidence="2 3" key="1">
    <citation type="submission" date="2024-04" db="EMBL/GenBank/DDBJ databases">
        <title>Draft genome sequence of Halopseudomonas sabulinigri NBRC 116187.</title>
        <authorList>
            <person name="Miyakawa T."/>
            <person name="Kusuya Y."/>
            <person name="Miura T."/>
        </authorList>
    </citation>
    <scope>NUCLEOTIDE SEQUENCE [LARGE SCALE GENOMIC DNA]</scope>
    <source>
        <strain evidence="2 3">4NH20-0042</strain>
    </source>
</reference>
<protein>
    <recommendedName>
        <fullName evidence="4">SCP2 domain-containing protein</fullName>
    </recommendedName>
</protein>
<comment type="caution">
    <text evidence="2">The sequence shown here is derived from an EMBL/GenBank/DDBJ whole genome shotgun (WGS) entry which is preliminary data.</text>
</comment>